<reference evidence="2 3" key="1">
    <citation type="journal article" date="2018" name="Front. Microbiol.">
        <title>Genome-Wide Analysis of Corynespora cassiicola Leaf Fall Disease Putative Effectors.</title>
        <authorList>
            <person name="Lopez D."/>
            <person name="Ribeiro S."/>
            <person name="Label P."/>
            <person name="Fumanal B."/>
            <person name="Venisse J.S."/>
            <person name="Kohler A."/>
            <person name="de Oliveira R.R."/>
            <person name="Labutti K."/>
            <person name="Lipzen A."/>
            <person name="Lail K."/>
            <person name="Bauer D."/>
            <person name="Ohm R.A."/>
            <person name="Barry K.W."/>
            <person name="Spatafora J."/>
            <person name="Grigoriev I.V."/>
            <person name="Martin F.M."/>
            <person name="Pujade-Renaud V."/>
        </authorList>
    </citation>
    <scope>NUCLEOTIDE SEQUENCE [LARGE SCALE GENOMIC DNA]</scope>
    <source>
        <strain evidence="2 3">Philippines</strain>
    </source>
</reference>
<feature type="region of interest" description="Disordered" evidence="1">
    <location>
        <begin position="130"/>
        <end position="153"/>
    </location>
</feature>
<gene>
    <name evidence="2" type="ORF">BS50DRAFT_353932</name>
</gene>
<name>A0A2T2NRE8_CORCC</name>
<dbReference type="AlphaFoldDB" id="A0A2T2NRE8"/>
<dbReference type="Proteomes" id="UP000240883">
    <property type="component" value="Unassembled WGS sequence"/>
</dbReference>
<proteinExistence type="predicted"/>
<feature type="compositionally biased region" description="Polar residues" evidence="1">
    <location>
        <begin position="136"/>
        <end position="146"/>
    </location>
</feature>
<protein>
    <submittedName>
        <fullName evidence="2">Uncharacterized protein</fullName>
    </submittedName>
</protein>
<evidence type="ECO:0000313" key="3">
    <source>
        <dbReference type="Proteomes" id="UP000240883"/>
    </source>
</evidence>
<accession>A0A2T2NRE8</accession>
<evidence type="ECO:0000313" key="2">
    <source>
        <dbReference type="EMBL" id="PSN67974.1"/>
    </source>
</evidence>
<dbReference type="EMBL" id="KZ678134">
    <property type="protein sequence ID" value="PSN67974.1"/>
    <property type="molecule type" value="Genomic_DNA"/>
</dbReference>
<keyword evidence="3" id="KW-1185">Reference proteome</keyword>
<sequence>MGAFCRSDAEALFSCERLWACRGTYLVYVVLTWEVGSGKRGHGIAEWTSDGGSAVSAAFVYVKRGLWEGRGWDEHWMWGWYIPCLSQRSQRGWHRMRASHLSYCADQTRNTLPGHCRFLYQVWSSQSFTKSRKTTDGTTPSVSTATPPRAPSLCRSKLARTAKQGSRNSHMSVF</sequence>
<organism evidence="2 3">
    <name type="scientific">Corynespora cassiicola Philippines</name>
    <dbReference type="NCBI Taxonomy" id="1448308"/>
    <lineage>
        <taxon>Eukaryota</taxon>
        <taxon>Fungi</taxon>
        <taxon>Dikarya</taxon>
        <taxon>Ascomycota</taxon>
        <taxon>Pezizomycotina</taxon>
        <taxon>Dothideomycetes</taxon>
        <taxon>Pleosporomycetidae</taxon>
        <taxon>Pleosporales</taxon>
        <taxon>Corynesporascaceae</taxon>
        <taxon>Corynespora</taxon>
    </lineage>
</organism>
<evidence type="ECO:0000256" key="1">
    <source>
        <dbReference type="SAM" id="MobiDB-lite"/>
    </source>
</evidence>